<dbReference type="AlphaFoldDB" id="A0A9W9EHX5"/>
<feature type="compositionally biased region" description="Acidic residues" evidence="1">
    <location>
        <begin position="282"/>
        <end position="302"/>
    </location>
</feature>
<evidence type="ECO:0000313" key="3">
    <source>
        <dbReference type="EMBL" id="KAJ5082000.1"/>
    </source>
</evidence>
<dbReference type="EMBL" id="JAPQKI010000011">
    <property type="protein sequence ID" value="KAJ5082000.1"/>
    <property type="molecule type" value="Genomic_DNA"/>
</dbReference>
<evidence type="ECO:0000256" key="1">
    <source>
        <dbReference type="SAM" id="MobiDB-lite"/>
    </source>
</evidence>
<reference evidence="3" key="2">
    <citation type="journal article" date="2023" name="IMA Fungus">
        <title>Comparative genomic study of the Penicillium genus elucidates a diverse pangenome and 15 lateral gene transfer events.</title>
        <authorList>
            <person name="Petersen C."/>
            <person name="Sorensen T."/>
            <person name="Nielsen M.R."/>
            <person name="Sondergaard T.E."/>
            <person name="Sorensen J.L."/>
            <person name="Fitzpatrick D.A."/>
            <person name="Frisvad J.C."/>
            <person name="Nielsen K.L."/>
        </authorList>
    </citation>
    <scope>NUCLEOTIDE SEQUENCE</scope>
    <source>
        <strain evidence="3">IBT 30761</strain>
    </source>
</reference>
<dbReference type="Proteomes" id="UP001149074">
    <property type="component" value="Unassembled WGS sequence"/>
</dbReference>
<gene>
    <name evidence="3" type="ORF">N7532_011043</name>
</gene>
<feature type="signal peptide" evidence="2">
    <location>
        <begin position="1"/>
        <end position="26"/>
    </location>
</feature>
<proteinExistence type="predicted"/>
<feature type="chain" id="PRO_5040920679" evidence="2">
    <location>
        <begin position="27"/>
        <end position="368"/>
    </location>
</feature>
<name>A0A9W9EHX5_9EURO</name>
<sequence length="368" mass="40993">MAPFSGDGVLWLCLGVSLFFAVRGIATDLRQVVDLTEIKHVEKEDKIISEGTEEVLKLDTLLKLSSGSTSHDLRAAALRILSERSTKGETRDLLLEDLSSKDKVRQDRSLTALYFLVSNRALSRTSVTTRLRDIETYTALVNCLCNFLEEHTEITTTTISPILPKTRPLGEKKALHVLNALLPLNIPGALEAGIISRWLNRYPFPCALQEPARRQDIAMLMKTWWSDDAVMSSIFATLVTNADAVKQLRKSGLMGSMIEENGCKVRKPLICYLTDVPTIHTDDEDNEGDDNDDEDAEFDDSDAWMINGEETAGETAGAYSESPSRRHQAGNAEEQALRRRRREAMVLSEGGRPFGRGDIIQRPFQPGE</sequence>
<dbReference type="GeneID" id="81362513"/>
<dbReference type="OrthoDB" id="5385189at2759"/>
<keyword evidence="2" id="KW-0732">Signal</keyword>
<comment type="caution">
    <text evidence="3">The sequence shown here is derived from an EMBL/GenBank/DDBJ whole genome shotgun (WGS) entry which is preliminary data.</text>
</comment>
<dbReference type="RefSeq" id="XP_056468522.1">
    <property type="nucleotide sequence ID" value="XM_056623534.1"/>
</dbReference>
<feature type="region of interest" description="Disordered" evidence="1">
    <location>
        <begin position="280"/>
        <end position="368"/>
    </location>
</feature>
<organism evidence="3 4">
    <name type="scientific">Penicillium argentinense</name>
    <dbReference type="NCBI Taxonomy" id="1131581"/>
    <lineage>
        <taxon>Eukaryota</taxon>
        <taxon>Fungi</taxon>
        <taxon>Dikarya</taxon>
        <taxon>Ascomycota</taxon>
        <taxon>Pezizomycotina</taxon>
        <taxon>Eurotiomycetes</taxon>
        <taxon>Eurotiomycetidae</taxon>
        <taxon>Eurotiales</taxon>
        <taxon>Aspergillaceae</taxon>
        <taxon>Penicillium</taxon>
    </lineage>
</organism>
<keyword evidence="4" id="KW-1185">Reference proteome</keyword>
<protein>
    <submittedName>
        <fullName evidence="3">Uncharacterized protein</fullName>
    </submittedName>
</protein>
<accession>A0A9W9EHX5</accession>
<reference evidence="3" key="1">
    <citation type="submission" date="2022-11" db="EMBL/GenBank/DDBJ databases">
        <authorList>
            <person name="Petersen C."/>
        </authorList>
    </citation>
    <scope>NUCLEOTIDE SEQUENCE</scope>
    <source>
        <strain evidence="3">IBT 30761</strain>
    </source>
</reference>
<evidence type="ECO:0000313" key="4">
    <source>
        <dbReference type="Proteomes" id="UP001149074"/>
    </source>
</evidence>
<evidence type="ECO:0000256" key="2">
    <source>
        <dbReference type="SAM" id="SignalP"/>
    </source>
</evidence>